<evidence type="ECO:0000313" key="2">
    <source>
        <dbReference type="EMBL" id="CAI9728342.1"/>
    </source>
</evidence>
<feature type="compositionally biased region" description="Low complexity" evidence="1">
    <location>
        <begin position="141"/>
        <end position="159"/>
    </location>
</feature>
<feature type="region of interest" description="Disordered" evidence="1">
    <location>
        <begin position="1"/>
        <end position="245"/>
    </location>
</feature>
<gene>
    <name evidence="2" type="ORF">OCTVUL_1B008466</name>
</gene>
<feature type="compositionally biased region" description="Polar residues" evidence="1">
    <location>
        <begin position="236"/>
        <end position="245"/>
    </location>
</feature>
<organism evidence="2 3">
    <name type="scientific">Octopus vulgaris</name>
    <name type="common">Common octopus</name>
    <dbReference type="NCBI Taxonomy" id="6645"/>
    <lineage>
        <taxon>Eukaryota</taxon>
        <taxon>Metazoa</taxon>
        <taxon>Spiralia</taxon>
        <taxon>Lophotrochozoa</taxon>
        <taxon>Mollusca</taxon>
        <taxon>Cephalopoda</taxon>
        <taxon>Coleoidea</taxon>
        <taxon>Octopodiformes</taxon>
        <taxon>Octopoda</taxon>
        <taxon>Incirrata</taxon>
        <taxon>Octopodidae</taxon>
        <taxon>Octopus</taxon>
    </lineage>
</organism>
<feature type="compositionally biased region" description="Low complexity" evidence="1">
    <location>
        <begin position="76"/>
        <end position="103"/>
    </location>
</feature>
<dbReference type="Proteomes" id="UP001162480">
    <property type="component" value="Chromosome 9"/>
</dbReference>
<accession>A0AA36B7W3</accession>
<reference evidence="2" key="1">
    <citation type="submission" date="2023-08" db="EMBL/GenBank/DDBJ databases">
        <authorList>
            <person name="Alioto T."/>
            <person name="Alioto T."/>
            <person name="Gomez Garrido J."/>
        </authorList>
    </citation>
    <scope>NUCLEOTIDE SEQUENCE</scope>
</reference>
<feature type="compositionally biased region" description="Polar residues" evidence="1">
    <location>
        <begin position="169"/>
        <end position="186"/>
    </location>
</feature>
<keyword evidence="3" id="KW-1185">Reference proteome</keyword>
<sequence>MARRICHKKREKSGEKKKGRSLFRKLSKKAEQHIHPGSPMSANRTFSPLSKSLSSAESSPNLPRSARSLPINMPWSTPESAAGSSSTSSSPSSSGPSSPATSSHYGRPSSLHGLKHHKRAQSMKSPHRRKSVHNIPLSPLARTPSPSPMATSPTRSPSPLAFTQGHHAGSSNTVQHTYPAQLTASGSPVPHTASRRSFTRPKSCEPGSPLLRCTLSPERLHPNTAEKTHLRKSPWQEKQSVSESL</sequence>
<dbReference type="EMBL" id="OX597822">
    <property type="protein sequence ID" value="CAI9728342.1"/>
    <property type="molecule type" value="Genomic_DNA"/>
</dbReference>
<name>A0AA36B7W3_OCTVU</name>
<proteinExistence type="predicted"/>
<feature type="compositionally biased region" description="Basic residues" evidence="1">
    <location>
        <begin position="1"/>
        <end position="27"/>
    </location>
</feature>
<evidence type="ECO:0000313" key="3">
    <source>
        <dbReference type="Proteomes" id="UP001162480"/>
    </source>
</evidence>
<feature type="compositionally biased region" description="Basic residues" evidence="1">
    <location>
        <begin position="113"/>
        <end position="132"/>
    </location>
</feature>
<feature type="compositionally biased region" description="Basic and acidic residues" evidence="1">
    <location>
        <begin position="218"/>
        <end position="228"/>
    </location>
</feature>
<protein>
    <submittedName>
        <fullName evidence="2">Uncharacterized protein</fullName>
    </submittedName>
</protein>
<feature type="compositionally biased region" description="Low complexity" evidence="1">
    <location>
        <begin position="47"/>
        <end position="63"/>
    </location>
</feature>
<evidence type="ECO:0000256" key="1">
    <source>
        <dbReference type="SAM" id="MobiDB-lite"/>
    </source>
</evidence>
<dbReference type="AlphaFoldDB" id="A0AA36B7W3"/>